<evidence type="ECO:0000256" key="6">
    <source>
        <dbReference type="SAM" id="MobiDB-lite"/>
    </source>
</evidence>
<dbReference type="InterPro" id="IPR007219">
    <property type="entry name" value="XnlR_reg_dom"/>
</dbReference>
<keyword evidence="9" id="KW-1185">Reference proteome</keyword>
<organism evidence="8 9">
    <name type="scientific">Paecilomyces lecythidis</name>
    <dbReference type="NCBI Taxonomy" id="3004212"/>
    <lineage>
        <taxon>Eukaryota</taxon>
        <taxon>Fungi</taxon>
        <taxon>Dikarya</taxon>
        <taxon>Ascomycota</taxon>
        <taxon>Pezizomycotina</taxon>
        <taxon>Eurotiomycetes</taxon>
        <taxon>Eurotiomycetidae</taxon>
        <taxon>Eurotiales</taxon>
        <taxon>Thermoascaceae</taxon>
        <taxon>Paecilomyces</taxon>
    </lineage>
</organism>
<dbReference type="PANTHER" id="PTHR31001">
    <property type="entry name" value="UNCHARACTERIZED TRANSCRIPTIONAL REGULATORY PROTEIN"/>
    <property type="match status" value="1"/>
</dbReference>
<dbReference type="InterPro" id="IPR050613">
    <property type="entry name" value="Sec_Metabolite_Reg"/>
</dbReference>
<dbReference type="EMBL" id="JAVDPF010000004">
    <property type="protein sequence ID" value="KAL1884773.1"/>
    <property type="molecule type" value="Genomic_DNA"/>
</dbReference>
<evidence type="ECO:0000313" key="9">
    <source>
        <dbReference type="Proteomes" id="UP001583193"/>
    </source>
</evidence>
<proteinExistence type="predicted"/>
<feature type="domain" description="Xylanolytic transcriptional activator regulatory" evidence="7">
    <location>
        <begin position="274"/>
        <end position="348"/>
    </location>
</feature>
<evidence type="ECO:0000259" key="7">
    <source>
        <dbReference type="SMART" id="SM00906"/>
    </source>
</evidence>
<dbReference type="Pfam" id="PF04082">
    <property type="entry name" value="Fungal_trans"/>
    <property type="match status" value="1"/>
</dbReference>
<evidence type="ECO:0000256" key="1">
    <source>
        <dbReference type="ARBA" id="ARBA00004123"/>
    </source>
</evidence>
<name>A0ABR3YAD9_9EURO</name>
<dbReference type="SMART" id="SM00906">
    <property type="entry name" value="Fungal_trans"/>
    <property type="match status" value="1"/>
</dbReference>
<protein>
    <recommendedName>
        <fullName evidence="7">Xylanolytic transcriptional activator regulatory domain-containing protein</fullName>
    </recommendedName>
</protein>
<reference evidence="8 9" key="1">
    <citation type="journal article" date="2024" name="IMA Fungus">
        <title>IMA Genome - F19 : A genome assembly and annotation guide to empower mycologists, including annotated draft genome sequences of Ceratocystis pirilliformis, Diaporthe australafricana, Fusarium ophioides, Paecilomyces lecythidis, and Sporothrix stenoceras.</title>
        <authorList>
            <person name="Aylward J."/>
            <person name="Wilson A.M."/>
            <person name="Visagie C.M."/>
            <person name="Spraker J."/>
            <person name="Barnes I."/>
            <person name="Buitendag C."/>
            <person name="Ceriani C."/>
            <person name="Del Mar Angel L."/>
            <person name="du Plessis D."/>
            <person name="Fuchs T."/>
            <person name="Gasser K."/>
            <person name="Kramer D."/>
            <person name="Li W."/>
            <person name="Munsamy K."/>
            <person name="Piso A."/>
            <person name="Price J.L."/>
            <person name="Sonnekus B."/>
            <person name="Thomas C."/>
            <person name="van der Nest A."/>
            <person name="van Dijk A."/>
            <person name="van Heerden A."/>
            <person name="van Vuuren N."/>
            <person name="Yilmaz N."/>
            <person name="Duong T.A."/>
            <person name="van der Merwe N.A."/>
            <person name="Wingfield M.J."/>
            <person name="Wingfield B.D."/>
        </authorList>
    </citation>
    <scope>NUCLEOTIDE SEQUENCE [LARGE SCALE GENOMIC DNA]</scope>
    <source>
        <strain evidence="8 9">CMW 18167</strain>
    </source>
</reference>
<evidence type="ECO:0000313" key="8">
    <source>
        <dbReference type="EMBL" id="KAL1884773.1"/>
    </source>
</evidence>
<comment type="caution">
    <text evidence="8">The sequence shown here is derived from an EMBL/GenBank/DDBJ whole genome shotgun (WGS) entry which is preliminary data.</text>
</comment>
<dbReference type="Proteomes" id="UP001583193">
    <property type="component" value="Unassembled WGS sequence"/>
</dbReference>
<comment type="subcellular location">
    <subcellularLocation>
        <location evidence="1">Nucleus</location>
    </subcellularLocation>
</comment>
<evidence type="ECO:0000256" key="5">
    <source>
        <dbReference type="ARBA" id="ARBA00023242"/>
    </source>
</evidence>
<feature type="compositionally biased region" description="Polar residues" evidence="6">
    <location>
        <begin position="621"/>
        <end position="633"/>
    </location>
</feature>
<keyword evidence="5" id="KW-0539">Nucleus</keyword>
<feature type="region of interest" description="Disordered" evidence="6">
    <location>
        <begin position="103"/>
        <end position="124"/>
    </location>
</feature>
<evidence type="ECO:0000256" key="4">
    <source>
        <dbReference type="ARBA" id="ARBA00023163"/>
    </source>
</evidence>
<evidence type="ECO:0000256" key="2">
    <source>
        <dbReference type="ARBA" id="ARBA00022723"/>
    </source>
</evidence>
<sequence length="781" mass="88508">MQRDTTNEHPRIELRSQLEEAHAVADAAGGGSSGVNSARRAPQDHDAQQQNSASIEINSAQKQFGRMVLQGGSRSHYVSSGFWSRINDELDELKMDFYDLAGDESDSSENEYSPGKISSAQGPERTPYERNAFLFRNHLSSSAPNLSEFHPLPSQVPFLLDVFVENVNCVAGLVHMPTVTKIVREWRASGMTRLIPSNEALMFSIYYTAVASMDEDDVMTNFGARKSDISLKYRLGVEGALSRADFLNAPDLVLIQAFALFLGLARRDDTPRSIWMLTGLLIRMAHYLGLQRDGSHFEHLTPFEIEMRRRVWWIVSALDARASEDQGTDLTITYGSFDTKVPLNINHADIDPESKEMPEERSGMTDMAFARISAGMSIMTRQIVAAGLGHSTTDLQDQTSRLNKIYREFEQRYLDSSIDLNNITYWVAATIARLVMAKLTLFVFLPLLFSSPNEEFSDEIRNMLLSSAIEVAEYNHVLNSEHACRQWRWVYQTYTHWYSIVYLMIEISRRPWSPIVERAWVALHSRWLIPAQAQTDQKLRTWVPLRRLMHKGRSHRASELNRLRADPEAAARLELEDERIPVPSSPGPFPTKPAVDFFRERWRQLLAISDRSEHDLHKDNTSSGEDVDLSTQRGDLTQSNASQITGYSLSGSSFNMAVEETHLDTRKEQFSQGIGNTNAKEVGLVDIRNTLPLGETARAAQNTLPTSSADWSDSHAIDQDFTLWPLADVEYQNDPFSNVDIDPIDSDMGLDSDTSWYNWLNSVNEMEWDARITVTARPDYF</sequence>
<keyword evidence="3" id="KW-0805">Transcription regulation</keyword>
<dbReference type="PANTHER" id="PTHR31001:SF50">
    <property type="entry name" value="ZN(II)2CYS6 TRANSCRIPTION FACTOR (EUROFUNG)"/>
    <property type="match status" value="1"/>
</dbReference>
<keyword evidence="2" id="KW-0479">Metal-binding</keyword>
<accession>A0ABR3YAD9</accession>
<dbReference type="CDD" id="cd12148">
    <property type="entry name" value="fungal_TF_MHR"/>
    <property type="match status" value="1"/>
</dbReference>
<feature type="region of interest" description="Disordered" evidence="6">
    <location>
        <begin position="613"/>
        <end position="633"/>
    </location>
</feature>
<gene>
    <name evidence="8" type="ORF">Plec18167_002365</name>
</gene>
<evidence type="ECO:0000256" key="3">
    <source>
        <dbReference type="ARBA" id="ARBA00023015"/>
    </source>
</evidence>
<keyword evidence="4" id="KW-0804">Transcription</keyword>
<feature type="region of interest" description="Disordered" evidence="6">
    <location>
        <begin position="18"/>
        <end position="53"/>
    </location>
</feature>